<evidence type="ECO:0000313" key="3">
    <source>
        <dbReference type="EMBL" id="QKH89305.1"/>
    </source>
</evidence>
<reference evidence="3 4" key="1">
    <citation type="submission" date="2020-05" db="EMBL/GenBank/DDBJ databases">
        <title>FDA dAtabase for Regulatory Grade micrObial Sequences (FDA-ARGOS): Supporting development and validation of Infectious Disease Dx tests.</title>
        <authorList>
            <person name="Moreno J."/>
            <person name="Tallon L."/>
            <person name="Sadzewicz L."/>
            <person name="Zhao X."/>
            <person name="Vavikolanu K."/>
            <person name="Mehta A."/>
            <person name="Aluvathingal J."/>
            <person name="Nadendla S."/>
            <person name="Myers T."/>
            <person name="Yan Y."/>
            <person name="Sichtig H."/>
        </authorList>
    </citation>
    <scope>NUCLEOTIDE SEQUENCE [LARGE SCALE GENOMIC DNA]</scope>
    <source>
        <strain evidence="3 4">FDAARGOS_760</strain>
    </source>
</reference>
<dbReference type="EMBL" id="CP054011">
    <property type="protein sequence ID" value="QKH89305.1"/>
    <property type="molecule type" value="Genomic_DNA"/>
</dbReference>
<evidence type="ECO:0000313" key="4">
    <source>
        <dbReference type="Proteomes" id="UP000500843"/>
    </source>
</evidence>
<feature type="transmembrane region" description="Helical" evidence="1">
    <location>
        <begin position="12"/>
        <end position="30"/>
    </location>
</feature>
<feature type="domain" description="DUF8188" evidence="2">
    <location>
        <begin position="44"/>
        <end position="199"/>
    </location>
</feature>
<evidence type="ECO:0000256" key="1">
    <source>
        <dbReference type="SAM" id="Phobius"/>
    </source>
</evidence>
<dbReference type="RefSeq" id="WP_004360687.1">
    <property type="nucleotide sequence ID" value="NZ_CP054011.1"/>
</dbReference>
<evidence type="ECO:0000259" key="2">
    <source>
        <dbReference type="Pfam" id="PF26603"/>
    </source>
</evidence>
<keyword evidence="1" id="KW-1133">Transmembrane helix</keyword>
<sequence length="203" mass="24521">MKRSFKHIPMVLAGQIIGGVLVVPLIYFLINKLYFPYKYNDNVEVYAEEYIKKSRRIKVYMNDYDSKMYLSNLEPETKTLETFMVKMDGNYFANPEARYIPFYSPEYKKYFSIMYFDFPKVYGYDNKEVYLTVNEDEMSNPAYGIKDNPVPVLKMVGAHESIRDNDRDYDQAYMDSFYHNNVIRYLKYKMPKEEFKRRFKNKE</sequence>
<gene>
    <name evidence="3" type="ORF">FIU21_10370</name>
</gene>
<protein>
    <recommendedName>
        <fullName evidence="2">DUF8188 domain-containing protein</fullName>
    </recommendedName>
</protein>
<proteinExistence type="predicted"/>
<organism evidence="3 4">
    <name type="scientific">Prevotella melaninogenica</name>
    <dbReference type="NCBI Taxonomy" id="28132"/>
    <lineage>
        <taxon>Bacteria</taxon>
        <taxon>Pseudomonadati</taxon>
        <taxon>Bacteroidota</taxon>
        <taxon>Bacteroidia</taxon>
        <taxon>Bacteroidales</taxon>
        <taxon>Prevotellaceae</taxon>
        <taxon>Prevotella</taxon>
    </lineage>
</organism>
<keyword evidence="1" id="KW-0472">Membrane</keyword>
<name>A0A7D4FYW9_9BACT</name>
<accession>A0A7D4FYW9</accession>
<dbReference type="Pfam" id="PF26603">
    <property type="entry name" value="DUF8188"/>
    <property type="match status" value="1"/>
</dbReference>
<dbReference type="InterPro" id="IPR058501">
    <property type="entry name" value="DUF8188"/>
</dbReference>
<dbReference type="Proteomes" id="UP000500843">
    <property type="component" value="Chromosome 2"/>
</dbReference>
<dbReference type="AlphaFoldDB" id="A0A7D4FYW9"/>
<keyword evidence="1" id="KW-0812">Transmembrane</keyword>